<dbReference type="Proteomes" id="UP000530654">
    <property type="component" value="Unassembled WGS sequence"/>
</dbReference>
<dbReference type="AlphaFoldDB" id="A0A7Y2R7G6"/>
<organism evidence="1 2">
    <name type="scientific">Rhizobium laguerreae</name>
    <dbReference type="NCBI Taxonomy" id="1076926"/>
    <lineage>
        <taxon>Bacteria</taxon>
        <taxon>Pseudomonadati</taxon>
        <taxon>Pseudomonadota</taxon>
        <taxon>Alphaproteobacteria</taxon>
        <taxon>Hyphomicrobiales</taxon>
        <taxon>Rhizobiaceae</taxon>
        <taxon>Rhizobium/Agrobacterium group</taxon>
        <taxon>Rhizobium</taxon>
    </lineage>
</organism>
<sequence length="50" mass="5524">MPSFLEITPDKLNLIVGTSGAQRLIDVRCQQGRKLGQGAFAYRLSLQVHP</sequence>
<gene>
    <name evidence="1" type="ORF">HLI17_21285</name>
</gene>
<evidence type="ECO:0000313" key="1">
    <source>
        <dbReference type="EMBL" id="NNH65791.1"/>
    </source>
</evidence>
<evidence type="ECO:0000313" key="2">
    <source>
        <dbReference type="Proteomes" id="UP000530654"/>
    </source>
</evidence>
<accession>A0A7Y2R7G6</accession>
<comment type="caution">
    <text evidence="1">The sequence shown here is derived from an EMBL/GenBank/DDBJ whole genome shotgun (WGS) entry which is preliminary data.</text>
</comment>
<proteinExistence type="predicted"/>
<reference evidence="1 2" key="1">
    <citation type="submission" date="2020-04" db="EMBL/GenBank/DDBJ databases">
        <title>Rhizobium bacterial biofertilizers improve the content of phenolic compounds of Lactuca sativa L. under non-saline and saline-stress conditions.</title>
        <authorList>
            <person name="Ayuso-Calles M."/>
            <person name="Garcia-Estevez I."/>
            <person name="Jimenez-Gomez A."/>
            <person name="Flores-Felix J.D."/>
            <person name="Escribano-Bailon M."/>
            <person name="Rivas R."/>
        </authorList>
    </citation>
    <scope>NUCLEOTIDE SEQUENCE [LARGE SCALE GENOMIC DNA]</scope>
    <source>
        <strain evidence="1 2">GPTR02</strain>
    </source>
</reference>
<dbReference type="RefSeq" id="WP_170281616.1">
    <property type="nucleotide sequence ID" value="NZ_JABEQY010000019.1"/>
</dbReference>
<dbReference type="EMBL" id="JABEQY010000019">
    <property type="protein sequence ID" value="NNH65791.1"/>
    <property type="molecule type" value="Genomic_DNA"/>
</dbReference>
<protein>
    <submittedName>
        <fullName evidence="1">Uncharacterized protein</fullName>
    </submittedName>
</protein>
<name>A0A7Y2R7G6_9HYPH</name>